<sequence length="81" mass="8640">MSGSLQIGHAQGAARYFLLGRPLSGGDIVQVCCSGGWLTGRFEWDGHAEGSPSFFFSIELDGGGIAQQRLTLPDGALMRWP</sequence>
<reference evidence="1 2" key="1">
    <citation type="submission" date="2021-12" db="EMBL/GenBank/DDBJ databases">
        <title>Discovery of the Pendulisporaceae a myxobacterial family with distinct sporulation behavior and unique specialized metabolism.</title>
        <authorList>
            <person name="Garcia R."/>
            <person name="Popoff A."/>
            <person name="Bader C.D."/>
            <person name="Loehr J."/>
            <person name="Walesch S."/>
            <person name="Walt C."/>
            <person name="Boldt J."/>
            <person name="Bunk B."/>
            <person name="Haeckl F.J.F.P.J."/>
            <person name="Gunesch A.P."/>
            <person name="Birkelbach J."/>
            <person name="Nuebel U."/>
            <person name="Pietschmann T."/>
            <person name="Bach T."/>
            <person name="Mueller R."/>
        </authorList>
    </citation>
    <scope>NUCLEOTIDE SEQUENCE [LARGE SCALE GENOMIC DNA]</scope>
    <source>
        <strain evidence="1 2">MSr12523</strain>
    </source>
</reference>
<protein>
    <submittedName>
        <fullName evidence="1">Uncharacterized protein</fullName>
    </submittedName>
</protein>
<keyword evidence="2" id="KW-1185">Reference proteome</keyword>
<accession>A0ABZ2K890</accession>
<gene>
    <name evidence="1" type="ORF">LZC95_51855</name>
</gene>
<dbReference type="RefSeq" id="WP_394845517.1">
    <property type="nucleotide sequence ID" value="NZ_CP089982.1"/>
</dbReference>
<organism evidence="1 2">
    <name type="scientific">Pendulispora brunnea</name>
    <dbReference type="NCBI Taxonomy" id="2905690"/>
    <lineage>
        <taxon>Bacteria</taxon>
        <taxon>Pseudomonadati</taxon>
        <taxon>Myxococcota</taxon>
        <taxon>Myxococcia</taxon>
        <taxon>Myxococcales</taxon>
        <taxon>Sorangiineae</taxon>
        <taxon>Pendulisporaceae</taxon>
        <taxon>Pendulispora</taxon>
    </lineage>
</organism>
<proteinExistence type="predicted"/>
<evidence type="ECO:0000313" key="2">
    <source>
        <dbReference type="Proteomes" id="UP001379533"/>
    </source>
</evidence>
<evidence type="ECO:0000313" key="1">
    <source>
        <dbReference type="EMBL" id="WXA94907.1"/>
    </source>
</evidence>
<dbReference type="EMBL" id="CP089982">
    <property type="protein sequence ID" value="WXA94907.1"/>
    <property type="molecule type" value="Genomic_DNA"/>
</dbReference>
<name>A0ABZ2K890_9BACT</name>
<dbReference type="Proteomes" id="UP001379533">
    <property type="component" value="Chromosome"/>
</dbReference>